<feature type="region of interest" description="Disordered" evidence="7">
    <location>
        <begin position="1"/>
        <end position="30"/>
    </location>
</feature>
<comment type="subcellular location">
    <subcellularLocation>
        <location evidence="1">Nucleus</location>
    </subcellularLocation>
</comment>
<dbReference type="SUPFAM" id="SSF47113">
    <property type="entry name" value="Histone-fold"/>
    <property type="match status" value="1"/>
</dbReference>
<evidence type="ECO:0000256" key="2">
    <source>
        <dbReference type="ARBA" id="ARBA00023015"/>
    </source>
</evidence>
<comment type="similarity">
    <text evidence="5">Belongs to the TAF13 family.</text>
</comment>
<dbReference type="Proteomes" id="UP001162031">
    <property type="component" value="Unassembled WGS sequence"/>
</dbReference>
<reference evidence="8" key="1">
    <citation type="submission" date="2022-12" db="EMBL/GenBank/DDBJ databases">
        <authorList>
            <person name="Webb A."/>
        </authorList>
    </citation>
    <scope>NUCLEOTIDE SEQUENCE</scope>
    <source>
        <strain evidence="8">Hp1</strain>
    </source>
</reference>
<dbReference type="GO" id="GO:0046982">
    <property type="term" value="F:protein heterodimerization activity"/>
    <property type="evidence" value="ECO:0007669"/>
    <property type="project" value="InterPro"/>
</dbReference>
<evidence type="ECO:0000313" key="8">
    <source>
        <dbReference type="EMBL" id="CAI5717456.1"/>
    </source>
</evidence>
<keyword evidence="4" id="KW-0539">Nucleus</keyword>
<keyword evidence="3" id="KW-0804">Transcription</keyword>
<evidence type="ECO:0000256" key="1">
    <source>
        <dbReference type="ARBA" id="ARBA00004123"/>
    </source>
</evidence>
<dbReference type="InterPro" id="IPR003195">
    <property type="entry name" value="TFIID_TAF13"/>
</dbReference>
<accession>A0AAV0T980</accession>
<organism evidence="8 9">
    <name type="scientific">Hyaloperonospora brassicae</name>
    <name type="common">Brassica downy mildew</name>
    <name type="synonym">Peronospora brassicae</name>
    <dbReference type="NCBI Taxonomy" id="162125"/>
    <lineage>
        <taxon>Eukaryota</taxon>
        <taxon>Sar</taxon>
        <taxon>Stramenopiles</taxon>
        <taxon>Oomycota</taxon>
        <taxon>Peronosporomycetes</taxon>
        <taxon>Peronosporales</taxon>
        <taxon>Peronosporaceae</taxon>
        <taxon>Hyaloperonospora</taxon>
    </lineage>
</organism>
<dbReference type="CDD" id="cd07978">
    <property type="entry name" value="HFD_TAF13"/>
    <property type="match status" value="1"/>
</dbReference>
<comment type="caution">
    <text evidence="8">The sequence shown here is derived from an EMBL/GenBank/DDBJ whole genome shotgun (WGS) entry which is preliminary data.</text>
</comment>
<sequence>MSSDGGSKKKAAPKSRKRKTSDAGTTTGKSLLVPGKRLLTDADSALAGSDCYTDVQTGPAAQLKPLARGELTDSIKHMLFGFGDANEPLEETAYLMEEFVVEYVHAMTKKAMDLASIKGKLDTECFIFLIRKDPARYERVAELLRANDEFRAALNSGFDPSDEKMY</sequence>
<evidence type="ECO:0000256" key="5">
    <source>
        <dbReference type="ARBA" id="ARBA00038392"/>
    </source>
</evidence>
<dbReference type="Gene3D" id="1.10.20.10">
    <property type="entry name" value="Histone, subunit A"/>
    <property type="match status" value="1"/>
</dbReference>
<dbReference type="GO" id="GO:0006366">
    <property type="term" value="P:transcription by RNA polymerase II"/>
    <property type="evidence" value="ECO:0007669"/>
    <property type="project" value="InterPro"/>
</dbReference>
<evidence type="ECO:0000256" key="7">
    <source>
        <dbReference type="SAM" id="MobiDB-lite"/>
    </source>
</evidence>
<dbReference type="AlphaFoldDB" id="A0AAV0T980"/>
<dbReference type="PANTHER" id="PTHR11380">
    <property type="entry name" value="TRANSCRIPTION INITIATION FACTOR TFIID/SUPT3-RELATED"/>
    <property type="match status" value="1"/>
</dbReference>
<evidence type="ECO:0000256" key="6">
    <source>
        <dbReference type="ARBA" id="ARBA00040136"/>
    </source>
</evidence>
<keyword evidence="9" id="KW-1185">Reference proteome</keyword>
<dbReference type="EMBL" id="CANTFL010000174">
    <property type="protein sequence ID" value="CAI5717456.1"/>
    <property type="molecule type" value="Genomic_DNA"/>
</dbReference>
<evidence type="ECO:0000256" key="4">
    <source>
        <dbReference type="ARBA" id="ARBA00023242"/>
    </source>
</evidence>
<evidence type="ECO:0000313" key="9">
    <source>
        <dbReference type="Proteomes" id="UP001162031"/>
    </source>
</evidence>
<keyword evidence="2" id="KW-0805">Transcription regulation</keyword>
<dbReference type="InterPro" id="IPR009072">
    <property type="entry name" value="Histone-fold"/>
</dbReference>
<dbReference type="PANTHER" id="PTHR11380:SF5">
    <property type="entry name" value="TRANSCRIPTION INITIATION FACTOR TFIID SUBUNIT 13"/>
    <property type="match status" value="1"/>
</dbReference>
<dbReference type="Pfam" id="PF02269">
    <property type="entry name" value="TFIID-18kDa"/>
    <property type="match status" value="1"/>
</dbReference>
<evidence type="ECO:0000256" key="3">
    <source>
        <dbReference type="ARBA" id="ARBA00023163"/>
    </source>
</evidence>
<feature type="compositionally biased region" description="Basic residues" evidence="7">
    <location>
        <begin position="8"/>
        <end position="19"/>
    </location>
</feature>
<protein>
    <recommendedName>
        <fullName evidence="6">Transcription initiation factor TFIID subunit 13</fullName>
    </recommendedName>
</protein>
<gene>
    <name evidence="8" type="ORF">HBR001_LOCUS1821</name>
</gene>
<proteinExistence type="inferred from homology"/>
<name>A0AAV0T980_HYABA</name>
<dbReference type="GO" id="GO:0005634">
    <property type="term" value="C:nucleus"/>
    <property type="evidence" value="ECO:0007669"/>
    <property type="project" value="UniProtKB-SubCell"/>
</dbReference>